<reference evidence="5 6" key="1">
    <citation type="journal article" date="2016" name="Front. Microbiol.">
        <title>Fuerstia marisgermanicae gen. nov., sp. nov., an Unusual Member of the Phylum Planctomycetes from the German Wadden Sea.</title>
        <authorList>
            <person name="Kohn T."/>
            <person name="Heuer A."/>
            <person name="Jogler M."/>
            <person name="Vollmers J."/>
            <person name="Boedeker C."/>
            <person name="Bunk B."/>
            <person name="Rast P."/>
            <person name="Borchert D."/>
            <person name="Glockner I."/>
            <person name="Freese H.M."/>
            <person name="Klenk H.P."/>
            <person name="Overmann J."/>
            <person name="Kaster A.K."/>
            <person name="Rohde M."/>
            <person name="Wiegand S."/>
            <person name="Jogler C."/>
        </authorList>
    </citation>
    <scope>NUCLEOTIDE SEQUENCE [LARGE SCALE GENOMIC DNA]</scope>
    <source>
        <strain evidence="5 6">NH11</strain>
    </source>
</reference>
<dbReference type="Pfam" id="PF01041">
    <property type="entry name" value="DegT_DnrJ_EryC1"/>
    <property type="match status" value="1"/>
</dbReference>
<dbReference type="GO" id="GO:0008483">
    <property type="term" value="F:transaminase activity"/>
    <property type="evidence" value="ECO:0007669"/>
    <property type="project" value="UniProtKB-KW"/>
</dbReference>
<keyword evidence="3 4" id="KW-0663">Pyridoxal phosphate</keyword>
<evidence type="ECO:0000256" key="3">
    <source>
        <dbReference type="PIRSR" id="PIRSR000390-2"/>
    </source>
</evidence>
<gene>
    <name evidence="5" type="primary">btrR_1</name>
    <name evidence="5" type="ORF">Fuma_03535</name>
</gene>
<organism evidence="5 6">
    <name type="scientific">Fuerstiella marisgermanici</name>
    <dbReference type="NCBI Taxonomy" id="1891926"/>
    <lineage>
        <taxon>Bacteria</taxon>
        <taxon>Pseudomonadati</taxon>
        <taxon>Planctomycetota</taxon>
        <taxon>Planctomycetia</taxon>
        <taxon>Planctomycetales</taxon>
        <taxon>Planctomycetaceae</taxon>
        <taxon>Fuerstiella</taxon>
    </lineage>
</organism>
<dbReference type="Proteomes" id="UP000187735">
    <property type="component" value="Chromosome"/>
</dbReference>
<dbReference type="GO" id="GO:0000271">
    <property type="term" value="P:polysaccharide biosynthetic process"/>
    <property type="evidence" value="ECO:0007669"/>
    <property type="project" value="TreeGrafter"/>
</dbReference>
<evidence type="ECO:0000313" key="5">
    <source>
        <dbReference type="EMBL" id="APZ93917.1"/>
    </source>
</evidence>
<dbReference type="InterPro" id="IPR000653">
    <property type="entry name" value="DegT/StrS_aminotransferase"/>
</dbReference>
<dbReference type="InterPro" id="IPR015421">
    <property type="entry name" value="PyrdxlP-dep_Trfase_major"/>
</dbReference>
<evidence type="ECO:0000313" key="6">
    <source>
        <dbReference type="Proteomes" id="UP000187735"/>
    </source>
</evidence>
<protein>
    <submittedName>
        <fullName evidence="5">L-glutamine:2-deoxy-scyllo-inosose aminotransferase</fullName>
        <ecNumber evidence="5">2.6.1.100</ecNumber>
    </submittedName>
</protein>
<evidence type="ECO:0000256" key="4">
    <source>
        <dbReference type="RuleBase" id="RU004508"/>
    </source>
</evidence>
<dbReference type="RefSeq" id="WP_077028383.1">
    <property type="nucleotide sequence ID" value="NZ_CP017641.1"/>
</dbReference>
<proteinExistence type="inferred from homology"/>
<dbReference type="OrthoDB" id="257609at2"/>
<dbReference type="STRING" id="1891926.Fuma_03535"/>
<dbReference type="Gene3D" id="3.40.640.10">
    <property type="entry name" value="Type I PLP-dependent aspartate aminotransferase-like (Major domain)"/>
    <property type="match status" value="1"/>
</dbReference>
<dbReference type="EC" id="2.6.1.100" evidence="5"/>
<dbReference type="KEGG" id="fmr:Fuma_03535"/>
<dbReference type="PANTHER" id="PTHR30244">
    <property type="entry name" value="TRANSAMINASE"/>
    <property type="match status" value="1"/>
</dbReference>
<keyword evidence="5" id="KW-0808">Transferase</keyword>
<dbReference type="Gene3D" id="3.90.1150.10">
    <property type="entry name" value="Aspartate Aminotransferase, domain 1"/>
    <property type="match status" value="1"/>
</dbReference>
<keyword evidence="6" id="KW-1185">Reference proteome</keyword>
<accession>A0A1P8WIP4</accession>
<dbReference type="InterPro" id="IPR006311">
    <property type="entry name" value="TAT_signal"/>
</dbReference>
<comment type="similarity">
    <text evidence="1 4">Belongs to the DegT/DnrJ/EryC1 family.</text>
</comment>
<name>A0A1P8WIP4_9PLAN</name>
<dbReference type="CDD" id="cd00616">
    <property type="entry name" value="AHBA_syn"/>
    <property type="match status" value="1"/>
</dbReference>
<feature type="active site" description="Proton acceptor" evidence="2">
    <location>
        <position position="222"/>
    </location>
</feature>
<dbReference type="SUPFAM" id="SSF53383">
    <property type="entry name" value="PLP-dependent transferases"/>
    <property type="match status" value="1"/>
</dbReference>
<dbReference type="InterPro" id="IPR015424">
    <property type="entry name" value="PyrdxlP-dep_Trfase"/>
</dbReference>
<sequence>MSTPFTRRGFFGTAAAAGAMTGLVGESMPTAAARPADAKKANVAWPIWDKGEEESLLAVLNSGKWGRTSGGKHLLDFEAAFSERMKAKHCIATSSGTTALMTTLGALNIGPGEQVIMPPYTFVATFNVITNSFALPVFVDTDPATFQIDPKKIAAAITDDTRLLLPVHIGGSPADMEAINSVAKQHGVKVIEDACQAPLAELHGKPVGTSGLAGCISFQASKNLTSGEGGAVLTNDDAFADQCFDFHMPGGRRKGADFGRGANYRLTQFQAALLSVQLVRLEQHAKTRDENAAYLTEMFKQIPGITPASLVPGCTRSAWHLYMMRYDQTQFAGLTRSRFLKELSKAGVRCSGGYSALNNSPHVKALAENPHYQRIYGADTMAKWVEANQCPVNDKLCAEAIWFSQTQLLGSRAEMEHIVEAIDGIRKRAGDLVKIG</sequence>
<keyword evidence="5" id="KW-0032">Aminotransferase</keyword>
<dbReference type="InterPro" id="IPR015422">
    <property type="entry name" value="PyrdxlP-dep_Trfase_small"/>
</dbReference>
<evidence type="ECO:0000256" key="1">
    <source>
        <dbReference type="ARBA" id="ARBA00037999"/>
    </source>
</evidence>
<dbReference type="PIRSF" id="PIRSF000390">
    <property type="entry name" value="PLP_StrS"/>
    <property type="match status" value="1"/>
</dbReference>
<dbReference type="GO" id="GO:0030170">
    <property type="term" value="F:pyridoxal phosphate binding"/>
    <property type="evidence" value="ECO:0007669"/>
    <property type="project" value="TreeGrafter"/>
</dbReference>
<dbReference type="PROSITE" id="PS51318">
    <property type="entry name" value="TAT"/>
    <property type="match status" value="1"/>
</dbReference>
<evidence type="ECO:0000256" key="2">
    <source>
        <dbReference type="PIRSR" id="PIRSR000390-1"/>
    </source>
</evidence>
<dbReference type="EMBL" id="CP017641">
    <property type="protein sequence ID" value="APZ93917.1"/>
    <property type="molecule type" value="Genomic_DNA"/>
</dbReference>
<dbReference type="PANTHER" id="PTHR30244:SF34">
    <property type="entry name" value="DTDP-4-AMINO-4,6-DIDEOXYGALACTOSE TRANSAMINASE"/>
    <property type="match status" value="1"/>
</dbReference>
<dbReference type="AlphaFoldDB" id="A0A1P8WIP4"/>
<feature type="modified residue" description="N6-(pyridoxal phosphate)lysine" evidence="3">
    <location>
        <position position="222"/>
    </location>
</feature>